<dbReference type="EMBL" id="AP014610">
    <property type="protein sequence ID" value="BBA18014.1"/>
    <property type="molecule type" value="Genomic_DNA"/>
</dbReference>
<feature type="domain" description="ATP synthase F1 complex delta/epsilon subunit N-terminal" evidence="8">
    <location>
        <begin position="5"/>
        <end position="81"/>
    </location>
</feature>
<gene>
    <name evidence="9" type="primary">atpC</name>
    <name evidence="9" type="ORF">CPU2_537</name>
</gene>
<evidence type="ECO:0000256" key="4">
    <source>
        <dbReference type="ARBA" id="ARBA00022448"/>
    </source>
</evidence>
<dbReference type="Proteomes" id="UP000262607">
    <property type="component" value="Chromosome"/>
</dbReference>
<dbReference type="InterPro" id="IPR001469">
    <property type="entry name" value="ATP_synth_F1_dsu/esu"/>
</dbReference>
<organism evidence="9 10">
    <name type="scientific">Blattabacterium punctulatus CPU2</name>
    <dbReference type="NCBI Taxonomy" id="1457032"/>
    <lineage>
        <taxon>Bacteria</taxon>
        <taxon>Pseudomonadati</taxon>
        <taxon>Bacteroidota</taxon>
        <taxon>Flavobacteriia</taxon>
        <taxon>Flavobacteriales</taxon>
        <taxon>Blattabacteriaceae</taxon>
        <taxon>Blattabacterium</taxon>
    </lineage>
</organism>
<reference evidence="9 10" key="1">
    <citation type="submission" date="2014-06" db="EMBL/GenBank/DDBJ databases">
        <title>Genome sequence of the intracellular symbiont Blattabacterium cuenoti, strain CPU2 from the wood feeding cockroach Cryptocercus punctulatus.</title>
        <authorList>
            <person name="Kinjo Y."/>
            <person name="Ohkuma M."/>
            <person name="Tokuda G."/>
        </authorList>
    </citation>
    <scope>NUCLEOTIDE SEQUENCE [LARGE SCALE GENOMIC DNA]</scope>
    <source>
        <strain evidence="9 10">CPU2</strain>
    </source>
</reference>
<dbReference type="CDD" id="cd12152">
    <property type="entry name" value="F1-ATPase_delta"/>
    <property type="match status" value="1"/>
</dbReference>
<dbReference type="GO" id="GO:0016787">
    <property type="term" value="F:hydrolase activity"/>
    <property type="evidence" value="ECO:0007669"/>
    <property type="project" value="UniProtKB-KW"/>
</dbReference>
<comment type="similarity">
    <text evidence="3">Belongs to the ATPase epsilon chain family.</text>
</comment>
<name>A0AAD1CMA5_9FLAO</name>
<protein>
    <submittedName>
        <fullName evidence="9">ATP synthase F1 subunit epsilon</fullName>
        <ecNumber evidence="9">3.6.3.14</ecNumber>
    </submittedName>
</protein>
<comment type="function">
    <text evidence="1">Produces ATP from ADP in the presence of a proton gradient across the membrane.</text>
</comment>
<evidence type="ECO:0000313" key="10">
    <source>
        <dbReference type="Proteomes" id="UP000262607"/>
    </source>
</evidence>
<dbReference type="SUPFAM" id="SSF51344">
    <property type="entry name" value="Epsilon subunit of F1F0-ATP synthase N-terminal domain"/>
    <property type="match status" value="1"/>
</dbReference>
<dbReference type="GO" id="GO:0046933">
    <property type="term" value="F:proton-transporting ATP synthase activity, rotational mechanism"/>
    <property type="evidence" value="ECO:0007669"/>
    <property type="project" value="InterPro"/>
</dbReference>
<dbReference type="AlphaFoldDB" id="A0AAD1CMA5"/>
<keyword evidence="5" id="KW-0406">Ion transport</keyword>
<evidence type="ECO:0000256" key="6">
    <source>
        <dbReference type="ARBA" id="ARBA00023136"/>
    </source>
</evidence>
<evidence type="ECO:0000256" key="3">
    <source>
        <dbReference type="ARBA" id="ARBA00005712"/>
    </source>
</evidence>
<dbReference type="RefSeq" id="WP_317045842.1">
    <property type="nucleotide sequence ID" value="NZ_AP014610.1"/>
</dbReference>
<keyword evidence="9" id="KW-0378">Hydrolase</keyword>
<dbReference type="InterPro" id="IPR036771">
    <property type="entry name" value="ATPsynth_dsu/esu_N"/>
</dbReference>
<dbReference type="EC" id="3.6.3.14" evidence="9"/>
<dbReference type="GeneID" id="66556531"/>
<evidence type="ECO:0000256" key="1">
    <source>
        <dbReference type="ARBA" id="ARBA00003543"/>
    </source>
</evidence>
<dbReference type="GO" id="GO:0045259">
    <property type="term" value="C:proton-transporting ATP synthase complex"/>
    <property type="evidence" value="ECO:0007669"/>
    <property type="project" value="UniProtKB-KW"/>
</dbReference>
<sequence>MKYIMQVTIIDFEKILYQDIAISIIAPGLNGYFQILENHASFISILSNGWIKLNKSFNDKILKIPINGGFLLVKNNLVIVIL</sequence>
<dbReference type="Gene3D" id="2.60.15.10">
    <property type="entry name" value="F0F1 ATP synthase delta/epsilon subunit, N-terminal"/>
    <property type="match status" value="1"/>
</dbReference>
<keyword evidence="7" id="KW-0066">ATP synthesis</keyword>
<dbReference type="InterPro" id="IPR020546">
    <property type="entry name" value="ATP_synth_F1_dsu/esu_N"/>
</dbReference>
<evidence type="ECO:0000256" key="7">
    <source>
        <dbReference type="ARBA" id="ARBA00023196"/>
    </source>
</evidence>
<keyword evidence="7" id="KW-0139">CF(1)</keyword>
<comment type="subcellular location">
    <subcellularLocation>
        <location evidence="2">Endomembrane system</location>
        <topology evidence="2">Peripheral membrane protein</topology>
    </subcellularLocation>
</comment>
<evidence type="ECO:0000313" key="9">
    <source>
        <dbReference type="EMBL" id="BBA18014.1"/>
    </source>
</evidence>
<evidence type="ECO:0000256" key="2">
    <source>
        <dbReference type="ARBA" id="ARBA00004184"/>
    </source>
</evidence>
<evidence type="ECO:0000256" key="5">
    <source>
        <dbReference type="ARBA" id="ARBA00023065"/>
    </source>
</evidence>
<dbReference type="Pfam" id="PF02823">
    <property type="entry name" value="ATP-synt_DE_N"/>
    <property type="match status" value="1"/>
</dbReference>
<evidence type="ECO:0000259" key="8">
    <source>
        <dbReference type="Pfam" id="PF02823"/>
    </source>
</evidence>
<dbReference type="GO" id="GO:0012505">
    <property type="term" value="C:endomembrane system"/>
    <property type="evidence" value="ECO:0007669"/>
    <property type="project" value="UniProtKB-SubCell"/>
</dbReference>
<accession>A0AAD1CMA5</accession>
<keyword evidence="6" id="KW-0472">Membrane</keyword>
<keyword evidence="4" id="KW-0813">Transport</keyword>
<proteinExistence type="inferred from homology"/>